<dbReference type="SUPFAM" id="SSF52540">
    <property type="entry name" value="P-loop containing nucleoside triphosphate hydrolases"/>
    <property type="match status" value="1"/>
</dbReference>
<dbReference type="Pfam" id="PF00071">
    <property type="entry name" value="Ras"/>
    <property type="match status" value="1"/>
</dbReference>
<dbReference type="InterPro" id="IPR000210">
    <property type="entry name" value="BTB/POZ_dom"/>
</dbReference>
<dbReference type="SMART" id="SM00225">
    <property type="entry name" value="BTB"/>
    <property type="match status" value="2"/>
</dbReference>
<dbReference type="GO" id="GO:0035006">
    <property type="term" value="P:melanization defense response"/>
    <property type="evidence" value="ECO:0007669"/>
    <property type="project" value="UniProtKB-ARBA"/>
</dbReference>
<name>A0A7R8CP36_LEPSM</name>
<evidence type="ECO:0000256" key="3">
    <source>
        <dbReference type="ARBA" id="ARBA00023134"/>
    </source>
</evidence>
<dbReference type="GO" id="GO:0010008">
    <property type="term" value="C:endosome membrane"/>
    <property type="evidence" value="ECO:0007669"/>
    <property type="project" value="UniProtKB-ARBA"/>
</dbReference>
<dbReference type="FunFam" id="3.40.50.300:FF:000177">
    <property type="entry name" value="Rho-related BTB domain-containing protein 2"/>
    <property type="match status" value="1"/>
</dbReference>
<dbReference type="Gene3D" id="3.30.710.10">
    <property type="entry name" value="Potassium Channel Kv1.1, Chain A"/>
    <property type="match status" value="3"/>
</dbReference>
<dbReference type="SMART" id="SM00175">
    <property type="entry name" value="RAB"/>
    <property type="match status" value="1"/>
</dbReference>
<dbReference type="Gene3D" id="3.40.50.300">
    <property type="entry name" value="P-loop containing nucleotide triphosphate hydrolases"/>
    <property type="match status" value="1"/>
</dbReference>
<keyword evidence="2" id="KW-0547">Nucleotide-binding</keyword>
<protein>
    <submittedName>
        <fullName evidence="5">RHOBTB1_2</fullName>
    </submittedName>
</protein>
<dbReference type="InterPro" id="IPR027417">
    <property type="entry name" value="P-loop_NTPase"/>
</dbReference>
<dbReference type="GO" id="GO:0003006">
    <property type="term" value="P:developmental process involved in reproduction"/>
    <property type="evidence" value="ECO:0007669"/>
    <property type="project" value="UniProtKB-ARBA"/>
</dbReference>
<evidence type="ECO:0000259" key="4">
    <source>
        <dbReference type="PROSITE" id="PS50097"/>
    </source>
</evidence>
<dbReference type="PROSITE" id="PS51420">
    <property type="entry name" value="RHO"/>
    <property type="match status" value="1"/>
</dbReference>
<sequence>MDDEQPHQELVKCVLVGDNAVGKTRLICARACKQKVSLSQLLNTHVPTVWAIDQYRIYKDVLENSWMVLDGVNVSLRLWDTFGDHHKDRRFAYGRSDVVLMCFDIGRVSSLENCREMWYQQIRKFCPNTPVILVGCKNDVRFILHDEQYINYCKERSPLVRQVRERDLVFPEQGRAVANELGIPYYETSLYAQPYRSPTVPPRPKLPDVLPISSVYGVDRIKLFDGQHFTDVIFLCGNVGFSAHKFILAASSPTLQRLLSIESFTSSTSDIAPTRSSSETSLVSYCLSSSPMFTGGEYFYDEETECLIPPSEHNTPSKFSLLGNSPRFRGCGGRLSGTLHKSSSSFNLPYSCLSSSPQQSNSSSYRPPETSRTLNHPAFTSLKVQQCESLNASGKVITSLQTVLTCSKIITPLSMSQALRFIYTGTLEKAFDKLDELKQAAEFLDIPDLYNFIYHTKACHYSSENGIQYLLCAQRGLEEICFIQGLFADIFFSLDDGTCSAHKPLLMARCDMMHAMFSHEDFVEKSARVIKFPGVSRFTFQELLYYLYTDRTPPHVTATNCLGILEIGNRLCLPRLISLIETAVVEKLSSTVNKGGDVTEDALKILEHCQIHNADQLSEWCLAYLAQNYNLICRKYPKVLRSLHPENQATLNVRRWPPIWYLKDFDNYQRMLSEQERDKSPKNLKRTRNNSGCLCFSAIRIGHFNDILRLNEGLEIVTQDLKLELALQSMDPPATPTLVLTQ</sequence>
<dbReference type="InterPro" id="IPR011333">
    <property type="entry name" value="SKP1/BTB/POZ_sf"/>
</dbReference>
<dbReference type="PANTHER" id="PTHR24072">
    <property type="entry name" value="RHO FAMILY GTPASE"/>
    <property type="match status" value="1"/>
</dbReference>
<dbReference type="CDD" id="cd01873">
    <property type="entry name" value="RhoBTB"/>
    <property type="match status" value="1"/>
</dbReference>
<keyword evidence="1" id="KW-0677">Repeat</keyword>
<dbReference type="OrthoDB" id="6020506at2759"/>
<dbReference type="AlphaFoldDB" id="A0A7R8CP36"/>
<dbReference type="CDD" id="cd18186">
    <property type="entry name" value="BTB_POZ_ZBTB_KLHL-like"/>
    <property type="match status" value="1"/>
</dbReference>
<evidence type="ECO:0000313" key="5">
    <source>
        <dbReference type="EMBL" id="CAF2878666.1"/>
    </source>
</evidence>
<dbReference type="GO" id="GO:0007264">
    <property type="term" value="P:small GTPase-mediated signal transduction"/>
    <property type="evidence" value="ECO:0007669"/>
    <property type="project" value="InterPro"/>
</dbReference>
<dbReference type="PROSITE" id="PS50097">
    <property type="entry name" value="BTB"/>
    <property type="match status" value="2"/>
</dbReference>
<gene>
    <name evidence="5" type="ORF">LSAA_6869</name>
</gene>
<keyword evidence="3" id="KW-0342">GTP-binding</keyword>
<evidence type="ECO:0000256" key="1">
    <source>
        <dbReference type="ARBA" id="ARBA00022737"/>
    </source>
</evidence>
<dbReference type="GO" id="GO:0003924">
    <property type="term" value="F:GTPase activity"/>
    <property type="evidence" value="ECO:0007669"/>
    <property type="project" value="InterPro"/>
</dbReference>
<dbReference type="PRINTS" id="PR00449">
    <property type="entry name" value="RASTRNSFRMNG"/>
</dbReference>
<dbReference type="GO" id="GO:0005525">
    <property type="term" value="F:GTP binding"/>
    <property type="evidence" value="ECO:0007669"/>
    <property type="project" value="UniProtKB-KW"/>
</dbReference>
<dbReference type="Pfam" id="PF00651">
    <property type="entry name" value="BTB"/>
    <property type="match status" value="2"/>
</dbReference>
<dbReference type="GO" id="GO:0035099">
    <property type="term" value="P:hemocyte migration"/>
    <property type="evidence" value="ECO:0007669"/>
    <property type="project" value="UniProtKB-ARBA"/>
</dbReference>
<accession>A0A7R8CP36</accession>
<organism evidence="5 6">
    <name type="scientific">Lepeophtheirus salmonis</name>
    <name type="common">Salmon louse</name>
    <name type="synonym">Caligus salmonis</name>
    <dbReference type="NCBI Taxonomy" id="72036"/>
    <lineage>
        <taxon>Eukaryota</taxon>
        <taxon>Metazoa</taxon>
        <taxon>Ecdysozoa</taxon>
        <taxon>Arthropoda</taxon>
        <taxon>Crustacea</taxon>
        <taxon>Multicrustacea</taxon>
        <taxon>Hexanauplia</taxon>
        <taxon>Copepoda</taxon>
        <taxon>Siphonostomatoida</taxon>
        <taxon>Caligidae</taxon>
        <taxon>Lepeophtheirus</taxon>
    </lineage>
</organism>
<proteinExistence type="predicted"/>
<reference evidence="5" key="1">
    <citation type="submission" date="2021-02" db="EMBL/GenBank/DDBJ databases">
        <authorList>
            <person name="Bekaert M."/>
        </authorList>
    </citation>
    <scope>NUCLEOTIDE SEQUENCE</scope>
    <source>
        <strain evidence="5">IoA-00</strain>
    </source>
</reference>
<dbReference type="InterPro" id="IPR003578">
    <property type="entry name" value="Small_GTPase_Rho"/>
</dbReference>
<dbReference type="SUPFAM" id="SSF54695">
    <property type="entry name" value="POZ domain"/>
    <property type="match status" value="2"/>
</dbReference>
<evidence type="ECO:0000256" key="2">
    <source>
        <dbReference type="ARBA" id="ARBA00022741"/>
    </source>
</evidence>
<dbReference type="GO" id="GO:0022412">
    <property type="term" value="P:cellular process involved in reproduction in multicellular organism"/>
    <property type="evidence" value="ECO:0007669"/>
    <property type="project" value="UniProtKB-ARBA"/>
</dbReference>
<feature type="domain" description="BTB" evidence="4">
    <location>
        <begin position="488"/>
        <end position="551"/>
    </location>
</feature>
<evidence type="ECO:0000313" key="6">
    <source>
        <dbReference type="Proteomes" id="UP000675881"/>
    </source>
</evidence>
<dbReference type="GO" id="GO:0001667">
    <property type="term" value="P:ameboidal-type cell migration"/>
    <property type="evidence" value="ECO:0007669"/>
    <property type="project" value="UniProtKB-ARBA"/>
</dbReference>
<dbReference type="InterPro" id="IPR001806">
    <property type="entry name" value="Small_GTPase"/>
</dbReference>
<dbReference type="SMART" id="SM00174">
    <property type="entry name" value="RHO"/>
    <property type="match status" value="1"/>
</dbReference>
<dbReference type="Proteomes" id="UP000675881">
    <property type="component" value="Chromosome 2"/>
</dbReference>
<dbReference type="FunFam" id="3.30.710.10:FF:000014">
    <property type="entry name" value="Rho-related BTB domain-containing protein 2 isoform 1"/>
    <property type="match status" value="1"/>
</dbReference>
<dbReference type="EMBL" id="HG994581">
    <property type="protein sequence ID" value="CAF2878666.1"/>
    <property type="molecule type" value="Genomic_DNA"/>
</dbReference>
<feature type="domain" description="BTB" evidence="4">
    <location>
        <begin position="230"/>
        <end position="260"/>
    </location>
</feature>
<keyword evidence="6" id="KW-1185">Reference proteome</keyword>
<dbReference type="PROSITE" id="PS51419">
    <property type="entry name" value="RAB"/>
    <property type="match status" value="1"/>
</dbReference>